<evidence type="ECO:0000256" key="1">
    <source>
        <dbReference type="SAM" id="SignalP"/>
    </source>
</evidence>
<dbReference type="Proteomes" id="UP000198963">
    <property type="component" value="Chromosome I"/>
</dbReference>
<feature type="signal peptide" evidence="1">
    <location>
        <begin position="1"/>
        <end position="27"/>
    </location>
</feature>
<name>A0A1H1VUG9_9FLAO</name>
<dbReference type="RefSeq" id="WP_092447156.1">
    <property type="nucleotide sequence ID" value="NZ_JBLXAG010000011.1"/>
</dbReference>
<dbReference type="EMBL" id="LT629774">
    <property type="protein sequence ID" value="SDS88554.1"/>
    <property type="molecule type" value="Genomic_DNA"/>
</dbReference>
<evidence type="ECO:0000313" key="3">
    <source>
        <dbReference type="Proteomes" id="UP000198963"/>
    </source>
</evidence>
<sequence>MKNTFKSYLSLVVVLLLSTLAHLQANATTSNTSTAYAVSHFNTSYNYTKKSLNATILPYHKNSDERRNVEIIESNKVEDEEASTKKQFYKDFLETSFINALLFEHASKHLEKNIYRPQSDINESRLRLHVQFQVFII</sequence>
<proteinExistence type="predicted"/>
<organism evidence="2 3">
    <name type="scientific">Winogradskyella sediminis</name>
    <dbReference type="NCBI Taxonomy" id="1382466"/>
    <lineage>
        <taxon>Bacteria</taxon>
        <taxon>Pseudomonadati</taxon>
        <taxon>Bacteroidota</taxon>
        <taxon>Flavobacteriia</taxon>
        <taxon>Flavobacteriales</taxon>
        <taxon>Flavobacteriaceae</taxon>
        <taxon>Winogradskyella</taxon>
    </lineage>
</organism>
<keyword evidence="1" id="KW-0732">Signal</keyword>
<gene>
    <name evidence="2" type="ORF">SAMN04489797_2666</name>
</gene>
<protein>
    <submittedName>
        <fullName evidence="2">Uncharacterized protein</fullName>
    </submittedName>
</protein>
<dbReference type="STRING" id="1249933.SAMN04489797_2666"/>
<evidence type="ECO:0000313" key="2">
    <source>
        <dbReference type="EMBL" id="SDS88554.1"/>
    </source>
</evidence>
<keyword evidence="3" id="KW-1185">Reference proteome</keyword>
<reference evidence="2 3" key="1">
    <citation type="submission" date="2016-10" db="EMBL/GenBank/DDBJ databases">
        <authorList>
            <person name="Varghese N."/>
            <person name="Submissions S."/>
        </authorList>
    </citation>
    <scope>NUCLEOTIDE SEQUENCE [LARGE SCALE GENOMIC DNA]</scope>
    <source>
        <strain evidence="2 3">RHA_55</strain>
    </source>
</reference>
<feature type="chain" id="PRO_5009263701" evidence="1">
    <location>
        <begin position="28"/>
        <end position="137"/>
    </location>
</feature>
<dbReference type="AlphaFoldDB" id="A0A1H1VUG9"/>
<accession>A0A1H1VUG9</accession>